<dbReference type="EMBL" id="BQNB010014406">
    <property type="protein sequence ID" value="GJT27762.1"/>
    <property type="molecule type" value="Genomic_DNA"/>
</dbReference>
<evidence type="ECO:0000259" key="3">
    <source>
        <dbReference type="PROSITE" id="PS50158"/>
    </source>
</evidence>
<dbReference type="Gene3D" id="4.10.60.10">
    <property type="entry name" value="Zinc finger, CCHC-type"/>
    <property type="match status" value="1"/>
</dbReference>
<feature type="region of interest" description="Disordered" evidence="2">
    <location>
        <begin position="283"/>
        <end position="305"/>
    </location>
</feature>
<protein>
    <submittedName>
        <fullName evidence="4">Reverse transcriptase domain-containing protein</fullName>
    </submittedName>
</protein>
<accession>A0ABQ5CMX1</accession>
<sequence length="789" mass="87591">MGVLHRPRAPMPFPSEAEVDRLLALPTPPPSPLISLSPPSAEESLARCLTAPALPSSPLPKIPHPYGSPNHVREPRGFRATMGKLRALSPSTHHPLHPLPPLPPLPSPLYLPPPIPTSLPLPSPPLPPLPASLFIPPPVNSREDIPEAELPPRKRLCLTALTSRFEVRESSTATDRSTIGHRAEYGFIGTLDAETRRQRAEVVGYGIRDVWVDPTEVVEEVAPTNLEGFNARVTEPAKVQEEDTQDLYALVEDAQDRQTRLSQRVDGQLSAALGQIQALEARDPTHADDPESADSSSVANNMPPKRTSAAAARVAAVAAAPMTAAVVEQLIEERVSEALAIHETLRNSINVHATEATILTLKLEGLYRLRVSKMESVFHISNCVVENQVNYTLRFKELALMCGRTFLEESNEVERYVGRLPDMIQGNVMSYQPKTMEKAIEFAIDQMDQKGYQQQNKRQNTRRAYIAGPGEKREYTESFPLCPNGNNNNRGNSRMTQNASTCYECGVQGHFMRDCPKLKNKNHGNQGGSRGSSEVGVGAAEEGKVVCLVFQAMRADNRNAAWPGPTNGKEGRWRAATIDFPQQIQDRILESQVRGSIPREQIDDLSYKSRLSIFEHEDTINTFFTHLYRKAIVVVTLECGIAKYSRGVLRLDIDHPLNDGTSSSSSDTKISHLPTSLVDKALTISRTYDVTDALDSPERPGPMDWQNLMSGQPATSTWNSLDEQRVACRDLEVAFEYPGYFVGYPKKTMGYHFYNPYENKVSVARHAELFENSLKCTRSEWESHFAKSE</sequence>
<keyword evidence="4" id="KW-0548">Nucleotidyltransferase</keyword>
<dbReference type="SUPFAM" id="SSF57756">
    <property type="entry name" value="Retrovirus zinc finger-like domains"/>
    <property type="match status" value="1"/>
</dbReference>
<dbReference type="PROSITE" id="PS50158">
    <property type="entry name" value="ZF_CCHC"/>
    <property type="match status" value="1"/>
</dbReference>
<keyword evidence="4" id="KW-0808">Transferase</keyword>
<evidence type="ECO:0000256" key="2">
    <source>
        <dbReference type="SAM" id="MobiDB-lite"/>
    </source>
</evidence>
<comment type="caution">
    <text evidence="4">The sequence shown here is derived from an EMBL/GenBank/DDBJ whole genome shotgun (WGS) entry which is preliminary data.</text>
</comment>
<proteinExistence type="predicted"/>
<reference evidence="4" key="2">
    <citation type="submission" date="2022-01" db="EMBL/GenBank/DDBJ databases">
        <authorList>
            <person name="Yamashiro T."/>
            <person name="Shiraishi A."/>
            <person name="Satake H."/>
            <person name="Nakayama K."/>
        </authorList>
    </citation>
    <scope>NUCLEOTIDE SEQUENCE</scope>
</reference>
<keyword evidence="4" id="KW-0695">RNA-directed DNA polymerase</keyword>
<feature type="domain" description="CCHC-type" evidence="3">
    <location>
        <begin position="502"/>
        <end position="517"/>
    </location>
</feature>
<gene>
    <name evidence="4" type="ORF">Tco_0908037</name>
</gene>
<dbReference type="SMART" id="SM00343">
    <property type="entry name" value="ZnF_C2HC"/>
    <property type="match status" value="1"/>
</dbReference>
<reference evidence="4" key="1">
    <citation type="journal article" date="2022" name="Int. J. Mol. Sci.">
        <title>Draft Genome of Tanacetum Coccineum: Genomic Comparison of Closely Related Tanacetum-Family Plants.</title>
        <authorList>
            <person name="Yamashiro T."/>
            <person name="Shiraishi A."/>
            <person name="Nakayama K."/>
            <person name="Satake H."/>
        </authorList>
    </citation>
    <scope>NUCLEOTIDE SEQUENCE</scope>
</reference>
<organism evidence="4 5">
    <name type="scientific">Tanacetum coccineum</name>
    <dbReference type="NCBI Taxonomy" id="301880"/>
    <lineage>
        <taxon>Eukaryota</taxon>
        <taxon>Viridiplantae</taxon>
        <taxon>Streptophyta</taxon>
        <taxon>Embryophyta</taxon>
        <taxon>Tracheophyta</taxon>
        <taxon>Spermatophyta</taxon>
        <taxon>Magnoliopsida</taxon>
        <taxon>eudicotyledons</taxon>
        <taxon>Gunneridae</taxon>
        <taxon>Pentapetalae</taxon>
        <taxon>asterids</taxon>
        <taxon>campanulids</taxon>
        <taxon>Asterales</taxon>
        <taxon>Asteraceae</taxon>
        <taxon>Asteroideae</taxon>
        <taxon>Anthemideae</taxon>
        <taxon>Anthemidinae</taxon>
        <taxon>Tanacetum</taxon>
    </lineage>
</organism>
<dbReference type="Proteomes" id="UP001151760">
    <property type="component" value="Unassembled WGS sequence"/>
</dbReference>
<dbReference type="Pfam" id="PF00098">
    <property type="entry name" value="zf-CCHC"/>
    <property type="match status" value="1"/>
</dbReference>
<feature type="region of interest" description="Disordered" evidence="2">
    <location>
        <begin position="20"/>
        <end position="71"/>
    </location>
</feature>
<keyword evidence="1" id="KW-0479">Metal-binding</keyword>
<dbReference type="Pfam" id="PF25597">
    <property type="entry name" value="SH3_retrovirus"/>
    <property type="match status" value="1"/>
</dbReference>
<evidence type="ECO:0000313" key="5">
    <source>
        <dbReference type="Proteomes" id="UP001151760"/>
    </source>
</evidence>
<evidence type="ECO:0000256" key="1">
    <source>
        <dbReference type="PROSITE-ProRule" id="PRU00047"/>
    </source>
</evidence>
<keyword evidence="1" id="KW-0863">Zinc-finger</keyword>
<dbReference type="InterPro" id="IPR001878">
    <property type="entry name" value="Znf_CCHC"/>
</dbReference>
<dbReference type="GO" id="GO:0003964">
    <property type="term" value="F:RNA-directed DNA polymerase activity"/>
    <property type="evidence" value="ECO:0007669"/>
    <property type="project" value="UniProtKB-KW"/>
</dbReference>
<evidence type="ECO:0000313" key="4">
    <source>
        <dbReference type="EMBL" id="GJT27762.1"/>
    </source>
</evidence>
<name>A0ABQ5CMX1_9ASTR</name>
<keyword evidence="1" id="KW-0862">Zinc</keyword>
<keyword evidence="5" id="KW-1185">Reference proteome</keyword>
<dbReference type="InterPro" id="IPR036875">
    <property type="entry name" value="Znf_CCHC_sf"/>
</dbReference>
<feature type="compositionally biased region" description="Low complexity" evidence="2">
    <location>
        <begin position="33"/>
        <end position="43"/>
    </location>
</feature>
<dbReference type="InterPro" id="IPR057670">
    <property type="entry name" value="SH3_retrovirus"/>
</dbReference>